<dbReference type="InterPro" id="IPR014145">
    <property type="entry name" value="LigD_pol_dom"/>
</dbReference>
<feature type="domain" description="DNA ligase D polymerase" evidence="2">
    <location>
        <begin position="42"/>
        <end position="294"/>
    </location>
</feature>
<sequence>MRGPVPGPTVARMGNAVELEVAGRTVRLSSPDKVFFPERGFTKLDLAQYYMAVGPGILRALRNRPTTLERYPDGVSGESFFQKRAPKNMPDWIPTAHITFPSGRSADEMCPTEAAAVVWAAQYGTLTFHPWPVRRGDVDHPDELRIDLDPQPGTDFTDAVRAAHELRAVLDEFGGLRGWPKTSGGRGLHVFVPIEPRWTFAQVRRAAIAVGRELERRMPERVTIAWWKEERGERIFVDYNQTARDRTIASAYSVRPRPGAPVSAPLRWEEVDDVAPRDFDLETMPRRFAELGDVHADMDDHAYSLEALLELARRDEHDHGLGDLPYPPEYPKMPGEPKRVQPSRARREGKPASTEGKGGRPGKQPGKSDAPAGPGGTDGPGDEAPPEGSASP</sequence>
<dbReference type="NCBIfam" id="TIGR02778">
    <property type="entry name" value="ligD_pol"/>
    <property type="match status" value="1"/>
</dbReference>
<dbReference type="CDD" id="cd04865">
    <property type="entry name" value="LigD_Pol_like_2"/>
    <property type="match status" value="1"/>
</dbReference>
<dbReference type="PANTHER" id="PTHR42705:SF3">
    <property type="entry name" value="ATP-DEPENDENT DNA LIGASE"/>
    <property type="match status" value="1"/>
</dbReference>
<comment type="caution">
    <text evidence="3">The sequence shown here is derived from an EMBL/GenBank/DDBJ whole genome shotgun (WGS) entry which is preliminary data.</text>
</comment>
<dbReference type="PANTHER" id="PTHR42705">
    <property type="entry name" value="BIFUNCTIONAL NON-HOMOLOGOUS END JOINING PROTEIN LIGD"/>
    <property type="match status" value="1"/>
</dbReference>
<dbReference type="InterPro" id="IPR052171">
    <property type="entry name" value="NHEJ_LigD"/>
</dbReference>
<dbReference type="Pfam" id="PF21686">
    <property type="entry name" value="LigD_Prim-Pol"/>
    <property type="match status" value="1"/>
</dbReference>
<gene>
    <name evidence="3" type="primary">ligD_4</name>
    <name evidence="3" type="ORF">GCM10022207_79870</name>
</gene>
<feature type="compositionally biased region" description="Basic and acidic residues" evidence="1">
    <location>
        <begin position="335"/>
        <end position="350"/>
    </location>
</feature>
<evidence type="ECO:0000313" key="4">
    <source>
        <dbReference type="Proteomes" id="UP001501563"/>
    </source>
</evidence>
<proteinExistence type="predicted"/>
<dbReference type="GO" id="GO:0016874">
    <property type="term" value="F:ligase activity"/>
    <property type="evidence" value="ECO:0007669"/>
    <property type="project" value="UniProtKB-KW"/>
</dbReference>
<dbReference type="EMBL" id="BAAAZA010000042">
    <property type="protein sequence ID" value="GAA3899268.1"/>
    <property type="molecule type" value="Genomic_DNA"/>
</dbReference>
<protein>
    <submittedName>
        <fullName evidence="3">Non-homologous end-joining DNA ligase</fullName>
    </submittedName>
</protein>
<evidence type="ECO:0000259" key="2">
    <source>
        <dbReference type="Pfam" id="PF21686"/>
    </source>
</evidence>
<evidence type="ECO:0000313" key="3">
    <source>
        <dbReference type="EMBL" id="GAA3899268.1"/>
    </source>
</evidence>
<name>A0ABP7LCV6_9ACTN</name>
<evidence type="ECO:0000256" key="1">
    <source>
        <dbReference type="SAM" id="MobiDB-lite"/>
    </source>
</evidence>
<keyword evidence="4" id="KW-1185">Reference proteome</keyword>
<accession>A0ABP7LCV6</accession>
<keyword evidence="3" id="KW-0436">Ligase</keyword>
<organism evidence="3 4">
    <name type="scientific">Streptomyces lannensis</name>
    <dbReference type="NCBI Taxonomy" id="766498"/>
    <lineage>
        <taxon>Bacteria</taxon>
        <taxon>Bacillati</taxon>
        <taxon>Actinomycetota</taxon>
        <taxon>Actinomycetes</taxon>
        <taxon>Kitasatosporales</taxon>
        <taxon>Streptomycetaceae</taxon>
        <taxon>Streptomyces</taxon>
    </lineage>
</organism>
<feature type="compositionally biased region" description="Low complexity" evidence="1">
    <location>
        <begin position="362"/>
        <end position="372"/>
    </location>
</feature>
<feature type="region of interest" description="Disordered" evidence="1">
    <location>
        <begin position="319"/>
        <end position="392"/>
    </location>
</feature>
<dbReference type="Gene3D" id="3.90.920.10">
    <property type="entry name" value="DNA primase, PRIM domain"/>
    <property type="match status" value="1"/>
</dbReference>
<reference evidence="4" key="1">
    <citation type="journal article" date="2019" name="Int. J. Syst. Evol. Microbiol.">
        <title>The Global Catalogue of Microorganisms (GCM) 10K type strain sequencing project: providing services to taxonomists for standard genome sequencing and annotation.</title>
        <authorList>
            <consortium name="The Broad Institute Genomics Platform"/>
            <consortium name="The Broad Institute Genome Sequencing Center for Infectious Disease"/>
            <person name="Wu L."/>
            <person name="Ma J."/>
        </authorList>
    </citation>
    <scope>NUCLEOTIDE SEQUENCE [LARGE SCALE GENOMIC DNA]</scope>
    <source>
        <strain evidence="4">JCM 16578</strain>
    </source>
</reference>
<dbReference type="Proteomes" id="UP001501563">
    <property type="component" value="Unassembled WGS sequence"/>
</dbReference>